<feature type="chain" id="PRO_5002112283" evidence="2">
    <location>
        <begin position="25"/>
        <end position="102"/>
    </location>
</feature>
<accession>A0A0B6ZIL4</accession>
<organism evidence="3">
    <name type="scientific">Arion vulgaris</name>
    <dbReference type="NCBI Taxonomy" id="1028688"/>
    <lineage>
        <taxon>Eukaryota</taxon>
        <taxon>Metazoa</taxon>
        <taxon>Spiralia</taxon>
        <taxon>Lophotrochozoa</taxon>
        <taxon>Mollusca</taxon>
        <taxon>Gastropoda</taxon>
        <taxon>Heterobranchia</taxon>
        <taxon>Euthyneura</taxon>
        <taxon>Panpulmonata</taxon>
        <taxon>Eupulmonata</taxon>
        <taxon>Stylommatophora</taxon>
        <taxon>Helicina</taxon>
        <taxon>Arionoidea</taxon>
        <taxon>Arionidae</taxon>
        <taxon>Arion</taxon>
    </lineage>
</organism>
<feature type="compositionally biased region" description="Basic and acidic residues" evidence="1">
    <location>
        <begin position="81"/>
        <end position="95"/>
    </location>
</feature>
<name>A0A0B6ZIL4_9EUPU</name>
<proteinExistence type="predicted"/>
<evidence type="ECO:0000256" key="2">
    <source>
        <dbReference type="SAM" id="SignalP"/>
    </source>
</evidence>
<feature type="non-terminal residue" evidence="3">
    <location>
        <position position="1"/>
    </location>
</feature>
<reference evidence="3" key="1">
    <citation type="submission" date="2014-12" db="EMBL/GenBank/DDBJ databases">
        <title>Insight into the proteome of Arion vulgaris.</title>
        <authorList>
            <person name="Aradska J."/>
            <person name="Bulat T."/>
            <person name="Smidak R."/>
            <person name="Sarate P."/>
            <person name="Gangsoo J."/>
            <person name="Sialana F."/>
            <person name="Bilban M."/>
            <person name="Lubec G."/>
        </authorList>
    </citation>
    <scope>NUCLEOTIDE SEQUENCE</scope>
    <source>
        <tissue evidence="3">Skin</tissue>
    </source>
</reference>
<gene>
    <name evidence="3" type="primary">ORF65541</name>
</gene>
<keyword evidence="2" id="KW-0732">Signal</keyword>
<feature type="region of interest" description="Disordered" evidence="1">
    <location>
        <begin position="81"/>
        <end position="102"/>
    </location>
</feature>
<feature type="signal peptide" evidence="2">
    <location>
        <begin position="1"/>
        <end position="24"/>
    </location>
</feature>
<dbReference type="AlphaFoldDB" id="A0A0B6ZIL4"/>
<dbReference type="EMBL" id="HACG01021357">
    <property type="protein sequence ID" value="CEK68222.1"/>
    <property type="molecule type" value="Transcribed_RNA"/>
</dbReference>
<evidence type="ECO:0000313" key="3">
    <source>
        <dbReference type="EMBL" id="CEK68222.1"/>
    </source>
</evidence>
<sequence>RNLRKSRRLLWSPFLFIVLGLCNRRKLSQNYITVTQVIVTQFSCSMGDTFDALGNKPNSLMDQTDARAQLPSLRGATDLKESDNVRNHYKMDHKSRGGSYHK</sequence>
<evidence type="ECO:0000256" key="1">
    <source>
        <dbReference type="SAM" id="MobiDB-lite"/>
    </source>
</evidence>
<protein>
    <submittedName>
        <fullName evidence="3">Uncharacterized protein</fullName>
    </submittedName>
</protein>